<keyword evidence="1" id="KW-0805">Transcription regulation</keyword>
<dbReference type="CDD" id="cd07377">
    <property type="entry name" value="WHTH_GntR"/>
    <property type="match status" value="1"/>
</dbReference>
<dbReference type="InterPro" id="IPR008920">
    <property type="entry name" value="TF_FadR/GntR_C"/>
</dbReference>
<dbReference type="Pfam" id="PF07729">
    <property type="entry name" value="FCD"/>
    <property type="match status" value="1"/>
</dbReference>
<gene>
    <name evidence="5" type="ORF">H5V45_09545</name>
</gene>
<keyword evidence="3" id="KW-0804">Transcription</keyword>
<dbReference type="InterPro" id="IPR000524">
    <property type="entry name" value="Tscrpt_reg_HTH_GntR"/>
</dbReference>
<evidence type="ECO:0000313" key="5">
    <source>
        <dbReference type="EMBL" id="MBB6627566.1"/>
    </source>
</evidence>
<dbReference type="InterPro" id="IPR011711">
    <property type="entry name" value="GntR_C"/>
</dbReference>
<dbReference type="AlphaFoldDB" id="A0A7X0VAG4"/>
<dbReference type="Pfam" id="PF00392">
    <property type="entry name" value="GntR"/>
    <property type="match status" value="1"/>
</dbReference>
<dbReference type="PANTHER" id="PTHR43537">
    <property type="entry name" value="TRANSCRIPTIONAL REGULATOR, GNTR FAMILY"/>
    <property type="match status" value="1"/>
</dbReference>
<accession>A0A7X0VAG4</accession>
<dbReference type="GO" id="GO:0003677">
    <property type="term" value="F:DNA binding"/>
    <property type="evidence" value="ECO:0007669"/>
    <property type="project" value="UniProtKB-KW"/>
</dbReference>
<dbReference type="PROSITE" id="PS50949">
    <property type="entry name" value="HTH_GNTR"/>
    <property type="match status" value="1"/>
</dbReference>
<dbReference type="Gene3D" id="1.10.10.10">
    <property type="entry name" value="Winged helix-like DNA-binding domain superfamily/Winged helix DNA-binding domain"/>
    <property type="match status" value="1"/>
</dbReference>
<dbReference type="SMART" id="SM00345">
    <property type="entry name" value="HTH_GNTR"/>
    <property type="match status" value="1"/>
</dbReference>
<dbReference type="EMBL" id="JACKXE010000001">
    <property type="protein sequence ID" value="MBB6627566.1"/>
    <property type="molecule type" value="Genomic_DNA"/>
</dbReference>
<dbReference type="InterPro" id="IPR036388">
    <property type="entry name" value="WH-like_DNA-bd_sf"/>
</dbReference>
<reference evidence="5 6" key="1">
    <citation type="submission" date="2020-08" db="EMBL/GenBank/DDBJ databases">
        <authorList>
            <person name="Seo M.-J."/>
        </authorList>
    </citation>
    <scope>NUCLEOTIDE SEQUENCE [LARGE SCALE GENOMIC DNA]</scope>
    <source>
        <strain evidence="5 6">KIGAM211</strain>
    </source>
</reference>
<protein>
    <submittedName>
        <fullName evidence="5">GntR family transcriptional regulator</fullName>
    </submittedName>
</protein>
<dbReference type="Gene3D" id="1.20.120.530">
    <property type="entry name" value="GntR ligand-binding domain-like"/>
    <property type="match status" value="1"/>
</dbReference>
<evidence type="ECO:0000313" key="6">
    <source>
        <dbReference type="Proteomes" id="UP000523955"/>
    </source>
</evidence>
<evidence type="ECO:0000256" key="3">
    <source>
        <dbReference type="ARBA" id="ARBA00023163"/>
    </source>
</evidence>
<organism evidence="5 6">
    <name type="scientific">Nocardioides luti</name>
    <dbReference type="NCBI Taxonomy" id="2761101"/>
    <lineage>
        <taxon>Bacteria</taxon>
        <taxon>Bacillati</taxon>
        <taxon>Actinomycetota</taxon>
        <taxon>Actinomycetes</taxon>
        <taxon>Propionibacteriales</taxon>
        <taxon>Nocardioidaceae</taxon>
        <taxon>Nocardioides</taxon>
    </lineage>
</organism>
<dbReference type="PANTHER" id="PTHR43537:SF24">
    <property type="entry name" value="GLUCONATE OPERON TRANSCRIPTIONAL REPRESSOR"/>
    <property type="match status" value="1"/>
</dbReference>
<feature type="domain" description="HTH gntR-type" evidence="4">
    <location>
        <begin position="10"/>
        <end position="77"/>
    </location>
</feature>
<proteinExistence type="predicted"/>
<dbReference type="RefSeq" id="WP_185252711.1">
    <property type="nucleotide sequence ID" value="NZ_JACKXE010000001.1"/>
</dbReference>
<evidence type="ECO:0000259" key="4">
    <source>
        <dbReference type="PROSITE" id="PS50949"/>
    </source>
</evidence>
<keyword evidence="6" id="KW-1185">Reference proteome</keyword>
<evidence type="ECO:0000256" key="2">
    <source>
        <dbReference type="ARBA" id="ARBA00023125"/>
    </source>
</evidence>
<dbReference type="SMART" id="SM00895">
    <property type="entry name" value="FCD"/>
    <property type="match status" value="1"/>
</dbReference>
<sequence>MDMRIARPETTVREQVVEAVRTAIVSGFFQPGQRLTEKRLIEETGASRTSIREALRDLENHHLIERTGTNAIRVSILDEQTINDIYDVRAGLESLAAQLCVERASGEQLEALYRCVSTAGESVEERIAAAAEFDRLLLEAVGNEVLTEILGSLHWRVQVVRRLTMTIPGRAAIAWQQMSNIAEALRDRDGSKSRDLTRAHIESARAAALTVVDTFKDPDRW</sequence>
<dbReference type="GO" id="GO:0003700">
    <property type="term" value="F:DNA-binding transcription factor activity"/>
    <property type="evidence" value="ECO:0007669"/>
    <property type="project" value="InterPro"/>
</dbReference>
<dbReference type="SUPFAM" id="SSF46785">
    <property type="entry name" value="Winged helix' DNA-binding domain"/>
    <property type="match status" value="1"/>
</dbReference>
<evidence type="ECO:0000256" key="1">
    <source>
        <dbReference type="ARBA" id="ARBA00023015"/>
    </source>
</evidence>
<dbReference type="InterPro" id="IPR036390">
    <property type="entry name" value="WH_DNA-bd_sf"/>
</dbReference>
<keyword evidence="2" id="KW-0238">DNA-binding</keyword>
<name>A0A7X0VAG4_9ACTN</name>
<comment type="caution">
    <text evidence="5">The sequence shown here is derived from an EMBL/GenBank/DDBJ whole genome shotgun (WGS) entry which is preliminary data.</text>
</comment>
<dbReference type="SUPFAM" id="SSF48008">
    <property type="entry name" value="GntR ligand-binding domain-like"/>
    <property type="match status" value="1"/>
</dbReference>
<dbReference type="Proteomes" id="UP000523955">
    <property type="component" value="Unassembled WGS sequence"/>
</dbReference>